<evidence type="ECO:0000313" key="2">
    <source>
        <dbReference type="Proteomes" id="UP000268908"/>
    </source>
</evidence>
<dbReference type="Gene3D" id="1.10.645.10">
    <property type="entry name" value="Cytochrome-c3 Hydrogenase, chain B"/>
    <property type="match status" value="1"/>
</dbReference>
<name>A0A497X8S4_9PROT</name>
<dbReference type="InterPro" id="IPR029014">
    <property type="entry name" value="NiFe-Hase_large"/>
</dbReference>
<protein>
    <submittedName>
        <fullName evidence="1">Uncharacterized protein</fullName>
    </submittedName>
</protein>
<gene>
    <name evidence="1" type="ORF">DFR35_2840</name>
</gene>
<evidence type="ECO:0000313" key="1">
    <source>
        <dbReference type="EMBL" id="RLJ61636.1"/>
    </source>
</evidence>
<organism evidence="1 2">
    <name type="scientific">Sulfurisoma sediminicola</name>
    <dbReference type="NCBI Taxonomy" id="1381557"/>
    <lineage>
        <taxon>Bacteria</taxon>
        <taxon>Pseudomonadati</taxon>
        <taxon>Pseudomonadota</taxon>
        <taxon>Betaproteobacteria</taxon>
        <taxon>Nitrosomonadales</taxon>
        <taxon>Sterolibacteriaceae</taxon>
        <taxon>Sulfurisoma</taxon>
    </lineage>
</organism>
<proteinExistence type="predicted"/>
<sequence>MTGFDAGRVRVRLSLADGIVSAVDVACERPDVAAALRGRPADEVVTLVPLIYSLCGQAQGIAARLALAAARGEATAPHVDARVAAEALREHAWKLLVDWPKALGLAPDEALFVRVARTAPGTGGALAAELRAKPVFAGGGDALLAERIAARGAELLALLEGRPTPAGSVAATALEPGRGMADVMTARGGLRHEIALDGDRIASYAIEAPTDRLFRQDGPLPGLLLGLGKVMRSGIQGDGAAATAERLVMALDPCVPWELEIA</sequence>
<dbReference type="EMBL" id="RCCI01000009">
    <property type="protein sequence ID" value="RLJ61636.1"/>
    <property type="molecule type" value="Genomic_DNA"/>
</dbReference>
<dbReference type="AlphaFoldDB" id="A0A497X8S4"/>
<keyword evidence="2" id="KW-1185">Reference proteome</keyword>
<dbReference type="SUPFAM" id="SSF56762">
    <property type="entry name" value="HydB/Nqo4-like"/>
    <property type="match status" value="2"/>
</dbReference>
<dbReference type="RefSeq" id="WP_121243329.1">
    <property type="nucleotide sequence ID" value="NZ_BHVV01000004.1"/>
</dbReference>
<dbReference type="OrthoDB" id="9157196at2"/>
<dbReference type="Proteomes" id="UP000268908">
    <property type="component" value="Unassembled WGS sequence"/>
</dbReference>
<reference evidence="1 2" key="1">
    <citation type="submission" date="2018-10" db="EMBL/GenBank/DDBJ databases">
        <title>Genomic Encyclopedia of Type Strains, Phase IV (KMG-IV): sequencing the most valuable type-strain genomes for metagenomic binning, comparative biology and taxonomic classification.</title>
        <authorList>
            <person name="Goeker M."/>
        </authorList>
    </citation>
    <scope>NUCLEOTIDE SEQUENCE [LARGE SCALE GENOMIC DNA]</scope>
    <source>
        <strain evidence="1 2">DSM 26916</strain>
    </source>
</reference>
<accession>A0A497X8S4</accession>
<comment type="caution">
    <text evidence="1">The sequence shown here is derived from an EMBL/GenBank/DDBJ whole genome shotgun (WGS) entry which is preliminary data.</text>
</comment>